<dbReference type="InterPro" id="IPR036291">
    <property type="entry name" value="NAD(P)-bd_dom_sf"/>
</dbReference>
<protein>
    <recommendedName>
        <fullName evidence="14">L-arabinitol 4-dehydrogenase</fullName>
        <ecNumber evidence="13">1.1.1.12</ecNumber>
        <ecNumber evidence="10">1.1.1.9</ecNumber>
    </recommendedName>
    <alternativeName>
        <fullName evidence="11">Xylitol dehydrogenase A</fullName>
    </alternativeName>
</protein>
<name>A0A8H4U8Z0_9HYPO</name>
<dbReference type="EMBL" id="JABEYC010000958">
    <property type="protein sequence ID" value="KAF4971648.1"/>
    <property type="molecule type" value="Genomic_DNA"/>
</dbReference>
<dbReference type="EC" id="1.1.1.9" evidence="10"/>
<evidence type="ECO:0000256" key="1">
    <source>
        <dbReference type="ARBA" id="ARBA00001947"/>
    </source>
</evidence>
<comment type="similarity">
    <text evidence="2 16">Belongs to the zinc-containing alcohol dehydrogenase family.</text>
</comment>
<dbReference type="PROSITE" id="PS00059">
    <property type="entry name" value="ADH_ZINC"/>
    <property type="match status" value="1"/>
</dbReference>
<reference evidence="18" key="1">
    <citation type="journal article" date="2020" name="BMC Genomics">
        <title>Correction to: Identification and distribution of gene clusters required for synthesis of sphingolipid metabolism inhibitors in diverse species of the filamentous fungus Fusarium.</title>
        <authorList>
            <person name="Kim H.S."/>
            <person name="Lohmar J.M."/>
            <person name="Busman M."/>
            <person name="Brown D.W."/>
            <person name="Naumann T.A."/>
            <person name="Divon H.H."/>
            <person name="Lysoe E."/>
            <person name="Uhlig S."/>
            <person name="Proctor R.H."/>
        </authorList>
    </citation>
    <scope>NUCLEOTIDE SEQUENCE</scope>
    <source>
        <strain evidence="18">NRRL 22465</strain>
    </source>
</reference>
<keyword evidence="6" id="KW-0560">Oxidoreductase</keyword>
<dbReference type="CDD" id="cd05285">
    <property type="entry name" value="sorbitol_DH"/>
    <property type="match status" value="1"/>
</dbReference>
<dbReference type="GO" id="GO:0003939">
    <property type="term" value="F:L-iditol 2-dehydrogenase (NAD+) activity"/>
    <property type="evidence" value="ECO:0007669"/>
    <property type="project" value="TreeGrafter"/>
</dbReference>
<dbReference type="SMART" id="SM00829">
    <property type="entry name" value="PKS_ER"/>
    <property type="match status" value="1"/>
</dbReference>
<dbReference type="FunFam" id="3.40.50.720:FF:000068">
    <property type="entry name" value="Sorbitol dehydrogenase"/>
    <property type="match status" value="1"/>
</dbReference>
<feature type="domain" description="Enoyl reductase (ER)" evidence="17">
    <location>
        <begin position="21"/>
        <end position="360"/>
    </location>
</feature>
<dbReference type="Pfam" id="PF08240">
    <property type="entry name" value="ADH_N"/>
    <property type="match status" value="1"/>
</dbReference>
<keyword evidence="7" id="KW-0520">NAD</keyword>
<dbReference type="InterPro" id="IPR013149">
    <property type="entry name" value="ADH-like_C"/>
</dbReference>
<evidence type="ECO:0000256" key="12">
    <source>
        <dbReference type="ARBA" id="ARBA00037881"/>
    </source>
</evidence>
<evidence type="ECO:0000256" key="5">
    <source>
        <dbReference type="ARBA" id="ARBA00022935"/>
    </source>
</evidence>
<dbReference type="Proteomes" id="UP000635477">
    <property type="component" value="Unassembled WGS sequence"/>
</dbReference>
<dbReference type="OrthoDB" id="3941538at2759"/>
<sequence length="366" mass="39221">MTQSVTCPDSSHQNLSCLLYGPGNVDFEDRPMPQIEDPYDVIVNISYTGVCGSDVHFWKHGGYARKVSELQPLVMGHEASGIVHTVGPAVTQLKPGDRVAIEPGFSCRRCKYCKAGRYNLCPSMKFAADPPSTHGTLSQFFKIPEDFAYKIPDSLSLEEAVLVEPLSVAVHGARLADLRPGLKVLVQGSGTIGLLTAAVAKAYGARDVFITDINKDKLDFAKDYLGCPTFFPNLASTPEENAAIFQEEMNLNDGVDVVMECTGVEASAQTGIFVLAAGGVLVQTGLGKPMQALPLHAMCEKEIVIKTAFRYASGDYEVALELLGSGKVCVSSLISSIVPFVKAPEAWEKTMNGDGIKNLIQGVKGA</sequence>
<keyword evidence="3 16" id="KW-0479">Metal-binding</keyword>
<dbReference type="GO" id="GO:0050019">
    <property type="term" value="F:L-arabinitol 4-dehydrogenase activity"/>
    <property type="evidence" value="ECO:0007669"/>
    <property type="project" value="UniProtKB-EC"/>
</dbReference>
<dbReference type="EC" id="1.1.1.12" evidence="13"/>
<dbReference type="InterPro" id="IPR002328">
    <property type="entry name" value="ADH_Zn_CS"/>
</dbReference>
<dbReference type="PANTHER" id="PTHR43161">
    <property type="entry name" value="SORBITOL DEHYDROGENASE"/>
    <property type="match status" value="1"/>
</dbReference>
<evidence type="ECO:0000259" key="17">
    <source>
        <dbReference type="SMART" id="SM00829"/>
    </source>
</evidence>
<dbReference type="GO" id="GO:0046526">
    <property type="term" value="F:D-xylulose reductase activity"/>
    <property type="evidence" value="ECO:0007669"/>
    <property type="project" value="UniProtKB-EC"/>
</dbReference>
<dbReference type="InterPro" id="IPR011032">
    <property type="entry name" value="GroES-like_sf"/>
</dbReference>
<dbReference type="PANTHER" id="PTHR43161:SF9">
    <property type="entry name" value="SORBITOL DEHYDROGENASE"/>
    <property type="match status" value="1"/>
</dbReference>
<comment type="function">
    <text evidence="8">Xylitol dehydrogenase which catalyzes the conversion of xylitol to D-xylulose. Xylose is a major component of hemicelluloses such as xylan. Most fungi utilize D-xylose via three enzymatic reactions, xylose reductase (XR), xylitol dehydrogenase (XDH), and xylulokinase, to form xylulose 5-phosphate, which enters pentose phosphate pathway.</text>
</comment>
<evidence type="ECO:0000256" key="13">
    <source>
        <dbReference type="ARBA" id="ARBA00038954"/>
    </source>
</evidence>
<dbReference type="Gene3D" id="3.90.180.10">
    <property type="entry name" value="Medium-chain alcohol dehydrogenases, catalytic domain"/>
    <property type="match status" value="1"/>
</dbReference>
<evidence type="ECO:0000256" key="11">
    <source>
        <dbReference type="ARBA" id="ARBA00030139"/>
    </source>
</evidence>
<evidence type="ECO:0000313" key="18">
    <source>
        <dbReference type="EMBL" id="KAF4971648.1"/>
    </source>
</evidence>
<keyword evidence="19" id="KW-1185">Reference proteome</keyword>
<evidence type="ECO:0000256" key="4">
    <source>
        <dbReference type="ARBA" id="ARBA00022833"/>
    </source>
</evidence>
<dbReference type="GO" id="GO:0006062">
    <property type="term" value="P:sorbitol catabolic process"/>
    <property type="evidence" value="ECO:0007669"/>
    <property type="project" value="TreeGrafter"/>
</dbReference>
<dbReference type="InterPro" id="IPR013154">
    <property type="entry name" value="ADH-like_N"/>
</dbReference>
<evidence type="ECO:0000313" key="19">
    <source>
        <dbReference type="Proteomes" id="UP000635477"/>
    </source>
</evidence>
<evidence type="ECO:0000256" key="3">
    <source>
        <dbReference type="ARBA" id="ARBA00022723"/>
    </source>
</evidence>
<comment type="pathway">
    <text evidence="12">Carbohydrate degradation; L-arabinose degradation via L-arabinitol; D-xylulose 5-phosphate from L-arabinose (fungal route): step 2/5.</text>
</comment>
<evidence type="ECO:0000256" key="9">
    <source>
        <dbReference type="ARBA" id="ARBA00025713"/>
    </source>
</evidence>
<dbReference type="GO" id="GO:0019568">
    <property type="term" value="P:arabinose catabolic process"/>
    <property type="evidence" value="ECO:0007669"/>
    <property type="project" value="UniProtKB-KW"/>
</dbReference>
<dbReference type="Pfam" id="PF00107">
    <property type="entry name" value="ADH_zinc_N"/>
    <property type="match status" value="1"/>
</dbReference>
<gene>
    <name evidence="18" type="ORF">FZEAL_9785</name>
</gene>
<dbReference type="InterPro" id="IPR020843">
    <property type="entry name" value="ER"/>
</dbReference>
<reference evidence="18" key="2">
    <citation type="submission" date="2020-05" db="EMBL/GenBank/DDBJ databases">
        <authorList>
            <person name="Kim H.-S."/>
            <person name="Proctor R.H."/>
            <person name="Brown D.W."/>
        </authorList>
    </citation>
    <scope>NUCLEOTIDE SEQUENCE</scope>
    <source>
        <strain evidence="18">NRRL 22465</strain>
    </source>
</reference>
<evidence type="ECO:0000256" key="10">
    <source>
        <dbReference type="ARBA" id="ARBA00026119"/>
    </source>
</evidence>
<accession>A0A8H4U8Z0</accession>
<dbReference type="Gene3D" id="3.40.50.720">
    <property type="entry name" value="NAD(P)-binding Rossmann-like Domain"/>
    <property type="match status" value="1"/>
</dbReference>
<comment type="caution">
    <text evidence="18">The sequence shown here is derived from an EMBL/GenBank/DDBJ whole genome shotgun (WGS) entry which is preliminary data.</text>
</comment>
<evidence type="ECO:0000256" key="16">
    <source>
        <dbReference type="RuleBase" id="RU361277"/>
    </source>
</evidence>
<keyword evidence="5" id="KW-0054">Arabinose catabolism</keyword>
<keyword evidence="5" id="KW-0119">Carbohydrate metabolism</keyword>
<dbReference type="SUPFAM" id="SSF50129">
    <property type="entry name" value="GroES-like"/>
    <property type="match status" value="1"/>
</dbReference>
<organism evidence="18 19">
    <name type="scientific">Fusarium zealandicum</name>
    <dbReference type="NCBI Taxonomy" id="1053134"/>
    <lineage>
        <taxon>Eukaryota</taxon>
        <taxon>Fungi</taxon>
        <taxon>Dikarya</taxon>
        <taxon>Ascomycota</taxon>
        <taxon>Pezizomycotina</taxon>
        <taxon>Sordariomycetes</taxon>
        <taxon>Hypocreomycetidae</taxon>
        <taxon>Hypocreales</taxon>
        <taxon>Nectriaceae</taxon>
        <taxon>Fusarium</taxon>
        <taxon>Fusarium staphyleae species complex</taxon>
    </lineage>
</organism>
<dbReference type="SUPFAM" id="SSF51735">
    <property type="entry name" value="NAD(P)-binding Rossmann-fold domains"/>
    <property type="match status" value="1"/>
</dbReference>
<evidence type="ECO:0000256" key="6">
    <source>
        <dbReference type="ARBA" id="ARBA00023002"/>
    </source>
</evidence>
<comment type="pathway">
    <text evidence="9">Carbohydrate degradation; L-arabinose degradation via L-arabinitol; D-xylulose 5-phosphate from L-arabinose (fungal route): step 4/5.</text>
</comment>
<evidence type="ECO:0000256" key="2">
    <source>
        <dbReference type="ARBA" id="ARBA00008072"/>
    </source>
</evidence>
<keyword evidence="4 16" id="KW-0862">Zinc</keyword>
<evidence type="ECO:0000256" key="7">
    <source>
        <dbReference type="ARBA" id="ARBA00023027"/>
    </source>
</evidence>
<proteinExistence type="inferred from homology"/>
<evidence type="ECO:0000256" key="14">
    <source>
        <dbReference type="ARBA" id="ARBA00039783"/>
    </source>
</evidence>
<comment type="catalytic activity">
    <reaction evidence="15">
        <text>L-arabinitol + NAD(+) = L-xylulose + NADH + H(+)</text>
        <dbReference type="Rhea" id="RHEA:16381"/>
        <dbReference type="ChEBI" id="CHEBI:15378"/>
        <dbReference type="ChEBI" id="CHEBI:17399"/>
        <dbReference type="ChEBI" id="CHEBI:18403"/>
        <dbReference type="ChEBI" id="CHEBI:57540"/>
        <dbReference type="ChEBI" id="CHEBI:57945"/>
        <dbReference type="EC" id="1.1.1.12"/>
    </reaction>
</comment>
<evidence type="ECO:0000256" key="15">
    <source>
        <dbReference type="ARBA" id="ARBA00049317"/>
    </source>
</evidence>
<comment type="cofactor">
    <cofactor evidence="1 16">
        <name>Zn(2+)</name>
        <dbReference type="ChEBI" id="CHEBI:29105"/>
    </cofactor>
</comment>
<dbReference type="AlphaFoldDB" id="A0A8H4U8Z0"/>
<dbReference type="InterPro" id="IPR045306">
    <property type="entry name" value="SDH-like"/>
</dbReference>
<dbReference type="GO" id="GO:0008270">
    <property type="term" value="F:zinc ion binding"/>
    <property type="evidence" value="ECO:0007669"/>
    <property type="project" value="InterPro"/>
</dbReference>
<evidence type="ECO:0000256" key="8">
    <source>
        <dbReference type="ARBA" id="ARBA00024843"/>
    </source>
</evidence>